<evidence type="ECO:0000313" key="4">
    <source>
        <dbReference type="Proteomes" id="UP001589789"/>
    </source>
</evidence>
<organism evidence="3 4">
    <name type="scientific">Muricoccus vinaceus</name>
    <dbReference type="NCBI Taxonomy" id="424704"/>
    <lineage>
        <taxon>Bacteria</taxon>
        <taxon>Pseudomonadati</taxon>
        <taxon>Pseudomonadota</taxon>
        <taxon>Alphaproteobacteria</taxon>
        <taxon>Acetobacterales</taxon>
        <taxon>Roseomonadaceae</taxon>
        <taxon>Muricoccus</taxon>
    </lineage>
</organism>
<name>A0ABV6J1M0_9PROT</name>
<dbReference type="PANTHER" id="PTHR13847:SF289">
    <property type="entry name" value="GLYCINE OXIDASE"/>
    <property type="match status" value="1"/>
</dbReference>
<accession>A0ABV6J1M0</accession>
<dbReference type="Proteomes" id="UP001589789">
    <property type="component" value="Unassembled WGS sequence"/>
</dbReference>
<evidence type="ECO:0000313" key="3">
    <source>
        <dbReference type="EMBL" id="MFC0388840.1"/>
    </source>
</evidence>
<dbReference type="RefSeq" id="WP_377055617.1">
    <property type="nucleotide sequence ID" value="NZ_JBHLVZ010000084.1"/>
</dbReference>
<dbReference type="SUPFAM" id="SSF51905">
    <property type="entry name" value="FAD/NAD(P)-binding domain"/>
    <property type="match status" value="1"/>
</dbReference>
<comment type="caution">
    <text evidence="3">The sequence shown here is derived from an EMBL/GenBank/DDBJ whole genome shotgun (WGS) entry which is preliminary data.</text>
</comment>
<reference evidence="3 4" key="1">
    <citation type="submission" date="2024-09" db="EMBL/GenBank/DDBJ databases">
        <authorList>
            <person name="Sun Q."/>
            <person name="Mori K."/>
        </authorList>
    </citation>
    <scope>NUCLEOTIDE SEQUENCE [LARGE SCALE GENOMIC DNA]</scope>
    <source>
        <strain evidence="3 4">CCM 7468</strain>
    </source>
</reference>
<dbReference type="Gene3D" id="3.30.9.10">
    <property type="entry name" value="D-Amino Acid Oxidase, subunit A, domain 2"/>
    <property type="match status" value="1"/>
</dbReference>
<dbReference type="EC" id="1.-.-.-" evidence="3"/>
<dbReference type="EMBL" id="JBHLVZ010000084">
    <property type="protein sequence ID" value="MFC0388840.1"/>
    <property type="molecule type" value="Genomic_DNA"/>
</dbReference>
<dbReference type="GO" id="GO:0016491">
    <property type="term" value="F:oxidoreductase activity"/>
    <property type="evidence" value="ECO:0007669"/>
    <property type="project" value="UniProtKB-KW"/>
</dbReference>
<dbReference type="InterPro" id="IPR036188">
    <property type="entry name" value="FAD/NAD-bd_sf"/>
</dbReference>
<dbReference type="PANTHER" id="PTHR13847">
    <property type="entry name" value="SARCOSINE DEHYDROGENASE-RELATED"/>
    <property type="match status" value="1"/>
</dbReference>
<evidence type="ECO:0000256" key="1">
    <source>
        <dbReference type="ARBA" id="ARBA00023002"/>
    </source>
</evidence>
<dbReference type="Gene3D" id="3.50.50.60">
    <property type="entry name" value="FAD/NAD(P)-binding domain"/>
    <property type="match status" value="2"/>
</dbReference>
<protein>
    <submittedName>
        <fullName evidence="3">NAD(P)/FAD-dependent oxidoreductase</fullName>
        <ecNumber evidence="3">1.-.-.-</ecNumber>
    </submittedName>
</protein>
<dbReference type="InterPro" id="IPR006076">
    <property type="entry name" value="FAD-dep_OxRdtase"/>
</dbReference>
<dbReference type="SUPFAM" id="SSF54373">
    <property type="entry name" value="FAD-linked reductases, C-terminal domain"/>
    <property type="match status" value="1"/>
</dbReference>
<evidence type="ECO:0000259" key="2">
    <source>
        <dbReference type="Pfam" id="PF01266"/>
    </source>
</evidence>
<gene>
    <name evidence="3" type="ORF">ACFFIC_25315</name>
</gene>
<dbReference type="Pfam" id="PF01266">
    <property type="entry name" value="DAO"/>
    <property type="match status" value="1"/>
</dbReference>
<keyword evidence="1 3" id="KW-0560">Oxidoreductase</keyword>
<feature type="domain" description="FAD dependent oxidoreductase" evidence="2">
    <location>
        <begin position="5"/>
        <end position="395"/>
    </location>
</feature>
<sequence length="414" mass="44687">MAQSAIVLGAGMVGVSIALHLRQRGWEVALVDRRPPGEGASFGNAGLIQREAVHPHPFPRRLAELTRIAGNRGVDAVYHPSALPGLASPLLRYWWHSEPGRYEAVARAYARLIVTCLDEHMAVARDAGSAELLRPIGWMRLFSTEAQLDHARQEAEAAHRDHGVGYRVLDAGALAEAEPHLMVRRAGALHWTDPYSVSDPHALTTSYARLLEARGGRFVLGEAATLERAGAGWRVQGAEGPVEAAHAVVALGAAAGTVTQRFGYAPPLFGKRGYHHHYGMRGNAVLNHPFIDEASGFCLVPMRAGIRLTTGAEFARPGAPETPIQIERAEPIARSLLPLANKVEDKPWMGVRPCTPDMLPVIGPIAGHDGLWGAFGHAHQGMTLGPTTGRLLAEMMDAKTPFIDPAPYRAERFS</sequence>
<keyword evidence="4" id="KW-1185">Reference proteome</keyword>
<proteinExistence type="predicted"/>